<protein>
    <recommendedName>
        <fullName evidence="3">Tetratricopeptide repeat protein</fullName>
    </recommendedName>
</protein>
<dbReference type="Pfam" id="PF02810">
    <property type="entry name" value="SEC-C"/>
    <property type="match status" value="1"/>
</dbReference>
<comment type="caution">
    <text evidence="1">The sequence shown here is derived from an EMBL/GenBank/DDBJ whole genome shotgun (WGS) entry which is preliminary data.</text>
</comment>
<organism evidence="1 2">
    <name type="scientific">Litchfieldella qijiaojingensis</name>
    <dbReference type="NCBI Taxonomy" id="980347"/>
    <lineage>
        <taxon>Bacteria</taxon>
        <taxon>Pseudomonadati</taxon>
        <taxon>Pseudomonadota</taxon>
        <taxon>Gammaproteobacteria</taxon>
        <taxon>Oceanospirillales</taxon>
        <taxon>Halomonadaceae</taxon>
        <taxon>Litchfieldella</taxon>
    </lineage>
</organism>
<reference evidence="2" key="1">
    <citation type="journal article" date="2019" name="Int. J. Syst. Evol. Microbiol.">
        <title>The Global Catalogue of Microorganisms (GCM) 10K type strain sequencing project: providing services to taxonomists for standard genome sequencing and annotation.</title>
        <authorList>
            <consortium name="The Broad Institute Genomics Platform"/>
            <consortium name="The Broad Institute Genome Sequencing Center for Infectious Disease"/>
            <person name="Wu L."/>
            <person name="Ma J."/>
        </authorList>
    </citation>
    <scope>NUCLEOTIDE SEQUENCE [LARGE SCALE GENOMIC DNA]</scope>
    <source>
        <strain evidence="2">KCTC 22228</strain>
    </source>
</reference>
<sequence length="604" mass="68048">METPPLTEAQSDALQAFLDLSIRVILDSEDSQTYFRWVTEQLLSRPASQQDQETIATFHWLARSLWNSTPLPGNHFRPRPLPDPGRNDPCPCGSGKKFKRCCANGDINKDIDPDLIMSMVLDHLSPAQRKQATLHAPVDFQLALAEYELEQHHPGRARDLLLAMLASPPRNDFQHASAIELLARSYHELGHHRAGQRKLHEVAKDNRGLPACAALHILSALELEAGRPQAALPLIERANREAPDQVYGGVLEVMALTELERVDEATQRAAHWRGIAESQGREEAELFRALETAPFEAITEDKTSGNEGNVATDELVAILDAANARPLPKARFDTWPSEAGKVPHALQLPEAVARAEADWYAQHLDDNAHADTDTQWLERHPAALDSLAILEEMLGMLEPIPLEEIDVGPLLQRLEQRRDKLAAHYLGALSDNAVLPWGWLENRPLLRTLYEQALDSEDHDPDLAVEKMQRLLVLTPTDNQGVRFPLINLLLELDRNQEALALAERYPEDPYPETTFGKVLALVRLGRIVKAEQALRDAHRLLPRVIDYLVPASKKPPKLQLDYVTLGGPDQAWWYREAMRPEYERTAGMLEWLKDRKKRIKAGR</sequence>
<evidence type="ECO:0000313" key="2">
    <source>
        <dbReference type="Proteomes" id="UP000653056"/>
    </source>
</evidence>
<dbReference type="EMBL" id="BMXS01000010">
    <property type="protein sequence ID" value="GGX93855.1"/>
    <property type="molecule type" value="Genomic_DNA"/>
</dbReference>
<dbReference type="Gene3D" id="3.10.450.50">
    <property type="match status" value="1"/>
</dbReference>
<accession>A0ABQ2YTR4</accession>
<gene>
    <name evidence="1" type="ORF">GCM10007160_21630</name>
</gene>
<name>A0ABQ2YTR4_9GAMM</name>
<evidence type="ECO:0000313" key="1">
    <source>
        <dbReference type="EMBL" id="GGX93855.1"/>
    </source>
</evidence>
<evidence type="ECO:0008006" key="3">
    <source>
        <dbReference type="Google" id="ProtNLM"/>
    </source>
</evidence>
<proteinExistence type="predicted"/>
<dbReference type="InterPro" id="IPR004027">
    <property type="entry name" value="SEC_C_motif"/>
</dbReference>
<dbReference type="Gene3D" id="1.25.40.10">
    <property type="entry name" value="Tetratricopeptide repeat domain"/>
    <property type="match status" value="2"/>
</dbReference>
<dbReference type="InterPro" id="IPR011990">
    <property type="entry name" value="TPR-like_helical_dom_sf"/>
</dbReference>
<dbReference type="Proteomes" id="UP000653056">
    <property type="component" value="Unassembled WGS sequence"/>
</dbReference>
<dbReference type="SUPFAM" id="SSF103642">
    <property type="entry name" value="Sec-C motif"/>
    <property type="match status" value="1"/>
</dbReference>
<keyword evidence="2" id="KW-1185">Reference proteome</keyword>
<dbReference type="SUPFAM" id="SSF48452">
    <property type="entry name" value="TPR-like"/>
    <property type="match status" value="2"/>
</dbReference>